<dbReference type="Gene3D" id="3.40.50.12580">
    <property type="match status" value="1"/>
</dbReference>
<dbReference type="GO" id="GO:0016757">
    <property type="term" value="F:glycosyltransferase activity"/>
    <property type="evidence" value="ECO:0007669"/>
    <property type="project" value="UniProtKB-KW"/>
</dbReference>
<sequence length="945" mass="112564">MLIGGGTLKALSVIVPIYNAEKYLEECLDSLVKQSLKEIEVLLINDGSTDKSREIAEEYVEKYGEKFRLINKENGGVASARNRGLELATGEYIAFLDPDDYVLPNTYRVMYLKSRNTKSDTFIGNIKCFNEERTWGLPYMAKLFEEDLPEVRHIKNNPELNLSPSVCNKLFKRNLILKYELKFDEEINVGEDFLFTQQCLYLSNRTCVLNINSLNYRVIQSESSLTKRSDVIYFKHLYKNIQKLKEFYVSHNLEKYSIIAEKRQWKFFIDSIIVRQKTLDYQELEEVFEIGFRFYKMLLNDFTMDELLGEFNHYELLGHQFLKGNEKKKMFQLLEIIKNPKKFRRSNVITVQAEVYSFLYEYFPEYSDYLRAKNVNFKKLKSVLKLEVFKMRNGILTIGGYIFYYNYASEKNDKKRLVFRNLETKSEISVDLDNELRTDITNLNGSGVQNYDYCGFKQKDIDLRNLDLENGHWEIRIIVEKNQDKKLSLEHRIQSKTINNKNYAKRNFINEKQIDTLLNRTYLTIKVSKVNGLRHFKNQLIIYKLNLKQEIKLLRKRMYKSLLIIWLYRLISFYFKKQDIWFIGERSDTAQDNSYHLFKYIREKHPDIKCYYVIDRKSPDFDKIRDYGNIVYFNSIRHTFLLLVASKIINSYSDKVFMHTEEYKQIIGIYPEWREYGKNIFLQHGVIGVSRVNHVLHKNKTNYDLFIVSSKGEKRHIVKEYGYPESEVKLTGLARWDNLGKTSEKKEILIMPTWRAWIKNEESLLKSDYFQRLNSLIHNEELIKLIEENDLIINFYLHYEAQRLLENLGVQFESTSKNIKVIKKDSISVQQLLKSSSLLITDYSTVSFDFAYMYKPVIFYQFDYELFFSQHYREGIINHQTDLFGKVIKDEDLLVSKIQYYVDNKMKMETKYKEKTKRFVMKPKRGTHCAIIFEEIRSIDKGEAI</sequence>
<dbReference type="InterPro" id="IPR007554">
    <property type="entry name" value="Glycerophosphate_synth"/>
</dbReference>
<dbReference type="Pfam" id="PF04464">
    <property type="entry name" value="Glyphos_transf"/>
    <property type="match status" value="1"/>
</dbReference>
<keyword evidence="3" id="KW-0808">Transferase</keyword>
<comment type="caution">
    <text evidence="5">The sequence shown here is derived from an EMBL/GenBank/DDBJ whole genome shotgun (WGS) entry which is preliminary data.</text>
</comment>
<name>A0A2A7DFW1_BACAN</name>
<reference evidence="5 6" key="1">
    <citation type="submission" date="2017-09" db="EMBL/GenBank/DDBJ databases">
        <title>Large-scale bioinformatics analysis of Bacillus genomes uncovers conserved roles of natural products in bacterial physiology.</title>
        <authorList>
            <consortium name="Agbiome Team Llc"/>
            <person name="Bleich R.M."/>
            <person name="Grubbs K.J."/>
            <person name="Santa Maria K.C."/>
            <person name="Allen S.E."/>
            <person name="Farag S."/>
            <person name="Shank E.A."/>
            <person name="Bowers A."/>
        </authorList>
    </citation>
    <scope>NUCLEOTIDE SEQUENCE [LARGE SCALE GENOMIC DNA]</scope>
    <source>
        <strain evidence="5 6">AFS095574</strain>
    </source>
</reference>
<gene>
    <name evidence="5" type="ORF">CON16_01335</name>
</gene>
<dbReference type="AlphaFoldDB" id="A0A2A7DFW1"/>
<dbReference type="GO" id="GO:0047355">
    <property type="term" value="F:CDP-glycerol glycerophosphotransferase activity"/>
    <property type="evidence" value="ECO:0007669"/>
    <property type="project" value="InterPro"/>
</dbReference>
<dbReference type="InterPro" id="IPR029044">
    <property type="entry name" value="Nucleotide-diphossugar_trans"/>
</dbReference>
<dbReference type="SUPFAM" id="SSF53756">
    <property type="entry name" value="UDP-Glycosyltransferase/glycogen phosphorylase"/>
    <property type="match status" value="1"/>
</dbReference>
<evidence type="ECO:0000256" key="3">
    <source>
        <dbReference type="ARBA" id="ARBA00022679"/>
    </source>
</evidence>
<dbReference type="SUPFAM" id="SSF53448">
    <property type="entry name" value="Nucleotide-diphospho-sugar transferases"/>
    <property type="match status" value="1"/>
</dbReference>
<keyword evidence="2" id="KW-0328">Glycosyltransferase</keyword>
<proteinExistence type="inferred from homology"/>
<dbReference type="Proteomes" id="UP000220192">
    <property type="component" value="Unassembled WGS sequence"/>
</dbReference>
<feature type="domain" description="Glycosyltransferase 2-like" evidence="4">
    <location>
        <begin position="12"/>
        <end position="176"/>
    </location>
</feature>
<evidence type="ECO:0000259" key="4">
    <source>
        <dbReference type="Pfam" id="PF00535"/>
    </source>
</evidence>
<evidence type="ECO:0000313" key="6">
    <source>
        <dbReference type="Proteomes" id="UP000220192"/>
    </source>
</evidence>
<dbReference type="InterPro" id="IPR043148">
    <property type="entry name" value="TagF_C"/>
</dbReference>
<evidence type="ECO:0000256" key="2">
    <source>
        <dbReference type="ARBA" id="ARBA00022676"/>
    </source>
</evidence>
<dbReference type="EMBL" id="NVLX01000002">
    <property type="protein sequence ID" value="PDZ18855.1"/>
    <property type="molecule type" value="Genomic_DNA"/>
</dbReference>
<evidence type="ECO:0000313" key="5">
    <source>
        <dbReference type="EMBL" id="PDZ18855.1"/>
    </source>
</evidence>
<accession>A0A2A7DFW1</accession>
<dbReference type="GO" id="GO:0016020">
    <property type="term" value="C:membrane"/>
    <property type="evidence" value="ECO:0007669"/>
    <property type="project" value="InterPro"/>
</dbReference>
<dbReference type="CDD" id="cd00761">
    <property type="entry name" value="Glyco_tranf_GTA_type"/>
    <property type="match status" value="1"/>
</dbReference>
<evidence type="ECO:0000256" key="1">
    <source>
        <dbReference type="ARBA" id="ARBA00006739"/>
    </source>
</evidence>
<dbReference type="PANTHER" id="PTHR22916:SF51">
    <property type="entry name" value="GLYCOSYLTRANSFERASE EPSH-RELATED"/>
    <property type="match status" value="1"/>
</dbReference>
<comment type="similarity">
    <text evidence="1">Belongs to the glycosyltransferase 2 family.</text>
</comment>
<organism evidence="5 6">
    <name type="scientific">Bacillus anthracis</name>
    <name type="common">anthrax bacterium</name>
    <dbReference type="NCBI Taxonomy" id="1392"/>
    <lineage>
        <taxon>Bacteria</taxon>
        <taxon>Bacillati</taxon>
        <taxon>Bacillota</taxon>
        <taxon>Bacilli</taxon>
        <taxon>Bacillales</taxon>
        <taxon>Bacillaceae</taxon>
        <taxon>Bacillus</taxon>
        <taxon>Bacillus cereus group</taxon>
    </lineage>
</organism>
<protein>
    <submittedName>
        <fullName evidence="5">Teichoic acid biosynthesis protein B</fullName>
    </submittedName>
</protein>
<dbReference type="InterPro" id="IPR001173">
    <property type="entry name" value="Glyco_trans_2-like"/>
</dbReference>
<dbReference type="Gene3D" id="3.90.550.10">
    <property type="entry name" value="Spore Coat Polysaccharide Biosynthesis Protein SpsA, Chain A"/>
    <property type="match status" value="1"/>
</dbReference>
<dbReference type="PANTHER" id="PTHR22916">
    <property type="entry name" value="GLYCOSYLTRANSFERASE"/>
    <property type="match status" value="1"/>
</dbReference>
<dbReference type="Pfam" id="PF00535">
    <property type="entry name" value="Glycos_transf_2"/>
    <property type="match status" value="1"/>
</dbReference>